<name>A0A1G6X1N2_PEPNI</name>
<keyword evidence="1" id="KW-0004">4Fe-4S</keyword>
<accession>A0A1G6X1N2</accession>
<keyword evidence="3" id="KW-0408">Iron</keyword>
<evidence type="ECO:0000259" key="5">
    <source>
        <dbReference type="PROSITE" id="PS51379"/>
    </source>
</evidence>
<organism evidence="6 7">
    <name type="scientific">Peptococcus niger</name>
    <dbReference type="NCBI Taxonomy" id="2741"/>
    <lineage>
        <taxon>Bacteria</taxon>
        <taxon>Bacillati</taxon>
        <taxon>Bacillota</taxon>
        <taxon>Clostridia</taxon>
        <taxon>Eubacteriales</taxon>
        <taxon>Peptococcaceae</taxon>
        <taxon>Peptococcus</taxon>
    </lineage>
</organism>
<dbReference type="AlphaFoldDB" id="A0A1G6X1N2"/>
<dbReference type="InterPro" id="IPR054822">
    <property type="entry name" value="DsrO-like"/>
</dbReference>
<evidence type="ECO:0000256" key="4">
    <source>
        <dbReference type="ARBA" id="ARBA00023014"/>
    </source>
</evidence>
<evidence type="ECO:0000256" key="1">
    <source>
        <dbReference type="ARBA" id="ARBA00022485"/>
    </source>
</evidence>
<dbReference type="PROSITE" id="PS51318">
    <property type="entry name" value="TAT"/>
    <property type="match status" value="1"/>
</dbReference>
<dbReference type="Pfam" id="PF10518">
    <property type="entry name" value="TAT_signal"/>
    <property type="match status" value="1"/>
</dbReference>
<evidence type="ECO:0000256" key="2">
    <source>
        <dbReference type="ARBA" id="ARBA00022723"/>
    </source>
</evidence>
<evidence type="ECO:0000313" key="6">
    <source>
        <dbReference type="EMBL" id="SDD71959.1"/>
    </source>
</evidence>
<dbReference type="PANTHER" id="PTHR43177:SF3">
    <property type="entry name" value="PROTEIN NRFC HOMOLOG"/>
    <property type="match status" value="1"/>
</dbReference>
<dbReference type="STRING" id="2741.SAMN04489866_10629"/>
<dbReference type="Pfam" id="PF13247">
    <property type="entry name" value="Fer4_11"/>
    <property type="match status" value="1"/>
</dbReference>
<dbReference type="InterPro" id="IPR017900">
    <property type="entry name" value="4Fe4S_Fe_S_CS"/>
</dbReference>
<sequence>MAKISRRQFLKLSAATAGMGLLAGCGVKTKGIGGGDFVAPANAAKSKNWGMLIDSDKLSEGDINRMRAACHKAHNVPDIPDKKHEIKWIWEEPFEALFHSEVSPALSDKWRNLPMASLCNQCRKPICVKVCPTQATFTNKEGIVIQDMHRCIGCRNCMAACPYGSRSFNFVDPRPYIKEINPEYPTRSKGVVEKCDFCVERLAKGQLPICVEEAHGAILFGDLDDPNSEIAKAVASEMVIAREPGYGTEPKVFYRVNLKGGEEA</sequence>
<dbReference type="PROSITE" id="PS51257">
    <property type="entry name" value="PROKAR_LIPOPROTEIN"/>
    <property type="match status" value="1"/>
</dbReference>
<dbReference type="GO" id="GO:0051539">
    <property type="term" value="F:4 iron, 4 sulfur cluster binding"/>
    <property type="evidence" value="ECO:0007669"/>
    <property type="project" value="UniProtKB-KW"/>
</dbReference>
<protein>
    <submittedName>
        <fullName evidence="6">Putative sulfite reductase-associated electron transfer protein DsrO</fullName>
    </submittedName>
</protein>
<keyword evidence="4" id="KW-0411">Iron-sulfur</keyword>
<dbReference type="NCBIfam" id="NF045797">
    <property type="entry name" value="DsrO"/>
    <property type="match status" value="1"/>
</dbReference>
<keyword evidence="2" id="KW-0479">Metal-binding</keyword>
<dbReference type="PANTHER" id="PTHR43177">
    <property type="entry name" value="PROTEIN NRFC"/>
    <property type="match status" value="1"/>
</dbReference>
<evidence type="ECO:0000313" key="7">
    <source>
        <dbReference type="Proteomes" id="UP000198995"/>
    </source>
</evidence>
<dbReference type="PROSITE" id="PS51379">
    <property type="entry name" value="4FE4S_FER_2"/>
    <property type="match status" value="2"/>
</dbReference>
<dbReference type="Proteomes" id="UP000198995">
    <property type="component" value="Unassembled WGS sequence"/>
</dbReference>
<keyword evidence="7" id="KW-1185">Reference proteome</keyword>
<evidence type="ECO:0000256" key="3">
    <source>
        <dbReference type="ARBA" id="ARBA00023004"/>
    </source>
</evidence>
<dbReference type="InterPro" id="IPR019546">
    <property type="entry name" value="TAT_signal_bac_arc"/>
</dbReference>
<dbReference type="Gene3D" id="3.30.70.20">
    <property type="match status" value="2"/>
</dbReference>
<dbReference type="PROSITE" id="PS00198">
    <property type="entry name" value="4FE4S_FER_1"/>
    <property type="match status" value="1"/>
</dbReference>
<reference evidence="6 7" key="1">
    <citation type="submission" date="2016-10" db="EMBL/GenBank/DDBJ databases">
        <authorList>
            <person name="de Groot N.N."/>
        </authorList>
    </citation>
    <scope>NUCLEOTIDE SEQUENCE [LARGE SCALE GENOMIC DNA]</scope>
    <source>
        <strain evidence="6 7">DSM 20475</strain>
    </source>
</reference>
<dbReference type="OrthoDB" id="9810688at2"/>
<dbReference type="GO" id="GO:0046872">
    <property type="term" value="F:metal ion binding"/>
    <property type="evidence" value="ECO:0007669"/>
    <property type="project" value="UniProtKB-KW"/>
</dbReference>
<dbReference type="CDD" id="cd10551">
    <property type="entry name" value="PsrB"/>
    <property type="match status" value="1"/>
</dbReference>
<dbReference type="InterPro" id="IPR017896">
    <property type="entry name" value="4Fe4S_Fe-S-bd"/>
</dbReference>
<proteinExistence type="predicted"/>
<dbReference type="InterPro" id="IPR050954">
    <property type="entry name" value="ET_IronSulfur_Cluster-Binding"/>
</dbReference>
<dbReference type="EMBL" id="FNAF01000006">
    <property type="protein sequence ID" value="SDD71959.1"/>
    <property type="molecule type" value="Genomic_DNA"/>
</dbReference>
<feature type="domain" description="4Fe-4S ferredoxin-type" evidence="5">
    <location>
        <begin position="142"/>
        <end position="171"/>
    </location>
</feature>
<gene>
    <name evidence="6" type="ORF">SAMN04489866_10629</name>
</gene>
<dbReference type="SUPFAM" id="SSF54862">
    <property type="entry name" value="4Fe-4S ferredoxins"/>
    <property type="match status" value="1"/>
</dbReference>
<feature type="domain" description="4Fe-4S ferredoxin-type" evidence="5">
    <location>
        <begin position="110"/>
        <end position="141"/>
    </location>
</feature>
<dbReference type="InterPro" id="IPR006311">
    <property type="entry name" value="TAT_signal"/>
</dbReference>
<dbReference type="NCBIfam" id="TIGR01409">
    <property type="entry name" value="TAT_signal_seq"/>
    <property type="match status" value="1"/>
</dbReference>
<dbReference type="RefSeq" id="WP_091791813.1">
    <property type="nucleotide sequence ID" value="NZ_FNAF01000006.1"/>
</dbReference>